<protein>
    <submittedName>
        <fullName evidence="1">Uncharacterized protein</fullName>
    </submittedName>
</protein>
<evidence type="ECO:0000313" key="1">
    <source>
        <dbReference type="EMBL" id="EQB40696.1"/>
    </source>
</evidence>
<dbReference type="AlphaFoldDB" id="T0JRP2"/>
<dbReference type="PATRIC" id="fig|1172190.3.peg.29"/>
<dbReference type="eggNOG" id="ENOG503000V">
    <property type="taxonomic scope" value="Bacteria"/>
</dbReference>
<reference evidence="1 2" key="1">
    <citation type="submission" date="2013-07" db="EMBL/GenBank/DDBJ databases">
        <title>Sulfurimonas hongkongensis AST-10 Genome Sequencing.</title>
        <authorList>
            <person name="Cai L."/>
            <person name="Zhang T."/>
        </authorList>
    </citation>
    <scope>NUCLEOTIDE SEQUENCE [LARGE SCALE GENOMIC DNA]</scope>
    <source>
        <strain evidence="1 2">AST-10</strain>
    </source>
</reference>
<dbReference type="OrthoDB" id="8527335at2"/>
<gene>
    <name evidence="1" type="ORF">M947_00155</name>
</gene>
<dbReference type="EMBL" id="AUPZ01000001">
    <property type="protein sequence ID" value="EQB40696.1"/>
    <property type="molecule type" value="Genomic_DNA"/>
</dbReference>
<proteinExistence type="predicted"/>
<dbReference type="Proteomes" id="UP000015520">
    <property type="component" value="Unassembled WGS sequence"/>
</dbReference>
<organism evidence="1 2">
    <name type="scientific">Sulfurimonas hongkongensis</name>
    <dbReference type="NCBI Taxonomy" id="1172190"/>
    <lineage>
        <taxon>Bacteria</taxon>
        <taxon>Pseudomonadati</taxon>
        <taxon>Campylobacterota</taxon>
        <taxon>Epsilonproteobacteria</taxon>
        <taxon>Campylobacterales</taxon>
        <taxon>Sulfurimonadaceae</taxon>
        <taxon>Sulfurimonas</taxon>
    </lineage>
</organism>
<name>T0JRP2_9BACT</name>
<dbReference type="STRING" id="1172190.M947_00155"/>
<accession>T0JRP2</accession>
<keyword evidence="2" id="KW-1185">Reference proteome</keyword>
<comment type="caution">
    <text evidence="1">The sequence shown here is derived from an EMBL/GenBank/DDBJ whole genome shotgun (WGS) entry which is preliminary data.</text>
</comment>
<sequence>MSKNLYTPKTPKLLFSLFALILFFTLETLYIFSSKSLDDKTLEKREEFVSIVALPDLAISTEATFIRHRSMSDIFSIYKDDGSLREYFVSTYTYSHSHIQKADKSAK</sequence>
<dbReference type="RefSeq" id="WP_021286317.1">
    <property type="nucleotide sequence ID" value="NZ_AUPZ01000001.1"/>
</dbReference>
<evidence type="ECO:0000313" key="2">
    <source>
        <dbReference type="Proteomes" id="UP000015520"/>
    </source>
</evidence>